<dbReference type="Gene3D" id="3.40.50.1480">
    <property type="entry name" value="Adenosylhomocysteinase-like"/>
    <property type="match status" value="1"/>
</dbReference>
<feature type="compositionally biased region" description="Basic and acidic residues" evidence="4">
    <location>
        <begin position="47"/>
        <end position="56"/>
    </location>
</feature>
<dbReference type="Pfam" id="PF05221">
    <property type="entry name" value="AdoHcyase"/>
    <property type="match status" value="1"/>
</dbReference>
<evidence type="ECO:0000256" key="3">
    <source>
        <dbReference type="ARBA" id="ARBA00033091"/>
    </source>
</evidence>
<dbReference type="InterPro" id="IPR042172">
    <property type="entry name" value="Adenosylhomocyst_ase-like_sf"/>
</dbReference>
<dbReference type="InterPro" id="IPR000043">
    <property type="entry name" value="Adenosylhomocysteinase-like"/>
</dbReference>
<protein>
    <recommendedName>
        <fullName evidence="2">Adenosylhomocysteinase</fullName>
    </recommendedName>
    <alternativeName>
        <fullName evidence="3">S-adenosyl-L-homocysteine hydrolase</fullName>
    </alternativeName>
</protein>
<reference evidence="5 6" key="1">
    <citation type="submission" date="2021-05" db="EMBL/GenBank/DDBJ databases">
        <title>Genome Assembly of Synthetic Allotetraploid Brassica napus Reveals Homoeologous Exchanges between Subgenomes.</title>
        <authorList>
            <person name="Davis J.T."/>
        </authorList>
    </citation>
    <scope>NUCLEOTIDE SEQUENCE [LARGE SCALE GENOMIC DNA]</scope>
    <source>
        <strain evidence="6">cv. Da-Ae</strain>
        <tissue evidence="5">Seedling</tissue>
    </source>
</reference>
<evidence type="ECO:0000313" key="5">
    <source>
        <dbReference type="EMBL" id="KAH0904648.1"/>
    </source>
</evidence>
<evidence type="ECO:0000256" key="4">
    <source>
        <dbReference type="SAM" id="MobiDB-lite"/>
    </source>
</evidence>
<dbReference type="Proteomes" id="UP000824890">
    <property type="component" value="Unassembled WGS sequence"/>
</dbReference>
<dbReference type="EMBL" id="JAGKQM010000011">
    <property type="protein sequence ID" value="KAH0904648.1"/>
    <property type="molecule type" value="Genomic_DNA"/>
</dbReference>
<comment type="function">
    <text evidence="1">Adenosylhomocysteine is a competitive inhibitor of S-adenosyl-L-methionine-dependent methyl transferase reactions; therefore adenosylhomocysteinase may play a key role in the control of methylations via regulation of the intracellular concentration of adenosylhomocysteine.</text>
</comment>
<feature type="region of interest" description="Disordered" evidence="4">
    <location>
        <begin position="47"/>
        <end position="80"/>
    </location>
</feature>
<evidence type="ECO:0000256" key="1">
    <source>
        <dbReference type="ARBA" id="ARBA00002639"/>
    </source>
</evidence>
<evidence type="ECO:0000256" key="2">
    <source>
        <dbReference type="ARBA" id="ARBA00022091"/>
    </source>
</evidence>
<sequence>MPGLMACRTEFGPSQPFKGDRITGSLHMTIQTDVLIETLTALGAEEKAAERGRGSDHNPNSQNHESIRGSGGDGSSRSVSVAESVVFGKEKDFNGGMNRELDGSESVVSLVPCRSSGLEPSSKVVSSLGGTTRSRGGRGVRRSDCMFELWFREMEATTDPLSPAFLRGVEAPSAPPTPVQVPGKGVFLRFTFAGYYCSFSAKLEVGGGVLGLMMKLSAEVKLVKSTIRWLSIRTSRVLSGSKAEMISCFD</sequence>
<keyword evidence="6" id="KW-1185">Reference proteome</keyword>
<proteinExistence type="predicted"/>
<organism evidence="5 6">
    <name type="scientific">Brassica napus</name>
    <name type="common">Rape</name>
    <dbReference type="NCBI Taxonomy" id="3708"/>
    <lineage>
        <taxon>Eukaryota</taxon>
        <taxon>Viridiplantae</taxon>
        <taxon>Streptophyta</taxon>
        <taxon>Embryophyta</taxon>
        <taxon>Tracheophyta</taxon>
        <taxon>Spermatophyta</taxon>
        <taxon>Magnoliopsida</taxon>
        <taxon>eudicotyledons</taxon>
        <taxon>Gunneridae</taxon>
        <taxon>Pentapetalae</taxon>
        <taxon>rosids</taxon>
        <taxon>malvids</taxon>
        <taxon>Brassicales</taxon>
        <taxon>Brassicaceae</taxon>
        <taxon>Brassiceae</taxon>
        <taxon>Brassica</taxon>
    </lineage>
</organism>
<name>A0ABQ8BIR0_BRANA</name>
<evidence type="ECO:0000313" key="6">
    <source>
        <dbReference type="Proteomes" id="UP000824890"/>
    </source>
</evidence>
<dbReference type="PANTHER" id="PTHR23420">
    <property type="entry name" value="ADENOSYLHOMOCYSTEINASE"/>
    <property type="match status" value="1"/>
</dbReference>
<accession>A0ABQ8BIR0</accession>
<dbReference type="SUPFAM" id="SSF52283">
    <property type="entry name" value="Formate/glycerate dehydrogenase catalytic domain-like"/>
    <property type="match status" value="1"/>
</dbReference>
<dbReference type="PANTHER" id="PTHR23420:SF0">
    <property type="entry name" value="ADENOSYLHOMOCYSTEINASE"/>
    <property type="match status" value="1"/>
</dbReference>
<comment type="caution">
    <text evidence="5">The sequence shown here is derived from an EMBL/GenBank/DDBJ whole genome shotgun (WGS) entry which is preliminary data.</text>
</comment>
<gene>
    <name evidence="5" type="ORF">HID58_044151</name>
</gene>